<dbReference type="Proteomes" id="UP000199636">
    <property type="component" value="Unassembled WGS sequence"/>
</dbReference>
<dbReference type="OrthoDB" id="9791807at2"/>
<feature type="transmembrane region" description="Helical" evidence="6">
    <location>
        <begin position="130"/>
        <end position="152"/>
    </location>
</feature>
<feature type="transmembrane region" description="Helical" evidence="6">
    <location>
        <begin position="64"/>
        <end position="83"/>
    </location>
</feature>
<feature type="transmembrane region" description="Helical" evidence="6">
    <location>
        <begin position="225"/>
        <end position="248"/>
    </location>
</feature>
<evidence type="ECO:0000256" key="4">
    <source>
        <dbReference type="ARBA" id="ARBA00022989"/>
    </source>
</evidence>
<sequence length="267" mass="28477">MNPVVLSLPELTLAALLIVAAAALSFALRLGLQRTLLVASLRLVLQLALVGFFLRQVFALSSPWLTALVVAAMLGAAAFEVGSRQKRRLAGFWHYGIGGGSVALATLGIALFALAGSLRPQPWYDARHAIPLVGIILGTAMNAASLALNLVFASLQRERAAIEAQLALGVDRHRALRGVIRSALYNGLLPTLNQMAAAGIITLPGIMTGQILAGMDPLDAARYQILLMFLLAAAGFLAALGAVYLTVWRLTDSRDRLRLDRLRAPQR</sequence>
<organism evidence="7 8">
    <name type="scientific">Pseudomonas panipatensis</name>
    <dbReference type="NCBI Taxonomy" id="428992"/>
    <lineage>
        <taxon>Bacteria</taxon>
        <taxon>Pseudomonadati</taxon>
        <taxon>Pseudomonadota</taxon>
        <taxon>Gammaproteobacteria</taxon>
        <taxon>Pseudomonadales</taxon>
        <taxon>Pseudomonadaceae</taxon>
        <taxon>Pseudomonas</taxon>
    </lineage>
</organism>
<evidence type="ECO:0000256" key="5">
    <source>
        <dbReference type="ARBA" id="ARBA00023136"/>
    </source>
</evidence>
<keyword evidence="4 6" id="KW-1133">Transmembrane helix</keyword>
<dbReference type="AlphaFoldDB" id="A0A1G8N0B4"/>
<dbReference type="InterPro" id="IPR005226">
    <property type="entry name" value="UPF0014_fam"/>
</dbReference>
<protein>
    <submittedName>
        <fullName evidence="7">Putative ABC transport system permease protein</fullName>
    </submittedName>
</protein>
<dbReference type="PANTHER" id="PTHR30028:SF0">
    <property type="entry name" value="PROTEIN ALUMINUM SENSITIVE 3"/>
    <property type="match status" value="1"/>
</dbReference>
<evidence type="ECO:0000256" key="3">
    <source>
        <dbReference type="ARBA" id="ARBA00022692"/>
    </source>
</evidence>
<proteinExistence type="inferred from homology"/>
<gene>
    <name evidence="7" type="ORF">SAMN05216272_11848</name>
</gene>
<evidence type="ECO:0000256" key="1">
    <source>
        <dbReference type="ARBA" id="ARBA00004141"/>
    </source>
</evidence>
<dbReference type="EMBL" id="FNDS01000018">
    <property type="protein sequence ID" value="SDI73556.1"/>
    <property type="molecule type" value="Genomic_DNA"/>
</dbReference>
<evidence type="ECO:0000313" key="7">
    <source>
        <dbReference type="EMBL" id="SDI73556.1"/>
    </source>
</evidence>
<feature type="transmembrane region" description="Helical" evidence="6">
    <location>
        <begin position="39"/>
        <end position="58"/>
    </location>
</feature>
<reference evidence="8" key="1">
    <citation type="submission" date="2016-10" db="EMBL/GenBank/DDBJ databases">
        <authorList>
            <person name="Varghese N."/>
            <person name="Submissions S."/>
        </authorList>
    </citation>
    <scope>NUCLEOTIDE SEQUENCE [LARGE SCALE GENOMIC DNA]</scope>
    <source>
        <strain evidence="8">CCM 7469</strain>
    </source>
</reference>
<name>A0A1G8N0B4_9PSED</name>
<evidence type="ECO:0000313" key="8">
    <source>
        <dbReference type="Proteomes" id="UP000199636"/>
    </source>
</evidence>
<dbReference type="STRING" id="428992.SAMN05216272_11848"/>
<comment type="similarity">
    <text evidence="2">Belongs to the UPF0014 family.</text>
</comment>
<comment type="subcellular location">
    <subcellularLocation>
        <location evidence="1">Membrane</location>
        <topology evidence="1">Multi-pass membrane protein</topology>
    </subcellularLocation>
</comment>
<dbReference type="Pfam" id="PF03649">
    <property type="entry name" value="UPF0014"/>
    <property type="match status" value="1"/>
</dbReference>
<dbReference type="PANTHER" id="PTHR30028">
    <property type="entry name" value="UPF0014 INNER MEMBRANE PROTEIN YBBM-RELATED"/>
    <property type="match status" value="1"/>
</dbReference>
<feature type="transmembrane region" description="Helical" evidence="6">
    <location>
        <begin position="195"/>
        <end position="213"/>
    </location>
</feature>
<feature type="transmembrane region" description="Helical" evidence="6">
    <location>
        <begin position="95"/>
        <end position="118"/>
    </location>
</feature>
<evidence type="ECO:0000256" key="6">
    <source>
        <dbReference type="SAM" id="Phobius"/>
    </source>
</evidence>
<keyword evidence="3 6" id="KW-0812">Transmembrane</keyword>
<accession>A0A1G8N0B4</accession>
<dbReference type="GO" id="GO:0005886">
    <property type="term" value="C:plasma membrane"/>
    <property type="evidence" value="ECO:0007669"/>
    <property type="project" value="TreeGrafter"/>
</dbReference>
<feature type="transmembrane region" description="Helical" evidence="6">
    <location>
        <begin position="12"/>
        <end position="32"/>
    </location>
</feature>
<dbReference type="RefSeq" id="WP_090268305.1">
    <property type="nucleotide sequence ID" value="NZ_FNDS01000018.1"/>
</dbReference>
<evidence type="ECO:0000256" key="2">
    <source>
        <dbReference type="ARBA" id="ARBA00005268"/>
    </source>
</evidence>
<keyword evidence="5 6" id="KW-0472">Membrane</keyword>
<keyword evidence="8" id="KW-1185">Reference proteome</keyword>